<dbReference type="GO" id="GO:0005829">
    <property type="term" value="C:cytosol"/>
    <property type="evidence" value="ECO:0007669"/>
    <property type="project" value="TreeGrafter"/>
</dbReference>
<dbReference type="InterPro" id="IPR027038">
    <property type="entry name" value="RanGap"/>
</dbReference>
<protein>
    <submittedName>
        <fullName evidence="4">Uncharacterized protein</fullName>
    </submittedName>
</protein>
<organism evidence="4 5">
    <name type="scientific">Pseudocohnilembus persalinus</name>
    <name type="common">Ciliate</name>
    <dbReference type="NCBI Taxonomy" id="266149"/>
    <lineage>
        <taxon>Eukaryota</taxon>
        <taxon>Sar</taxon>
        <taxon>Alveolata</taxon>
        <taxon>Ciliophora</taxon>
        <taxon>Intramacronucleata</taxon>
        <taxon>Oligohymenophorea</taxon>
        <taxon>Scuticociliatia</taxon>
        <taxon>Philasterida</taxon>
        <taxon>Pseudocohnilembidae</taxon>
        <taxon>Pseudocohnilembus</taxon>
    </lineage>
</organism>
<evidence type="ECO:0000256" key="2">
    <source>
        <dbReference type="ARBA" id="ARBA00022614"/>
    </source>
</evidence>
<dbReference type="EMBL" id="LDAU01000119">
    <property type="protein sequence ID" value="KRX04355.1"/>
    <property type="molecule type" value="Genomic_DNA"/>
</dbReference>
<comment type="caution">
    <text evidence="4">The sequence shown here is derived from an EMBL/GenBank/DDBJ whole genome shotgun (WGS) entry which is preliminary data.</text>
</comment>
<dbReference type="PANTHER" id="PTHR24113:SF12">
    <property type="entry name" value="RAN GTPASE-ACTIVATING PROTEIN 1"/>
    <property type="match status" value="1"/>
</dbReference>
<keyword evidence="3" id="KW-0677">Repeat</keyword>
<dbReference type="SMART" id="SM00368">
    <property type="entry name" value="LRR_RI"/>
    <property type="match status" value="4"/>
</dbReference>
<dbReference type="GO" id="GO:0031267">
    <property type="term" value="F:small GTPase binding"/>
    <property type="evidence" value="ECO:0007669"/>
    <property type="project" value="TreeGrafter"/>
</dbReference>
<dbReference type="Gene3D" id="3.80.10.10">
    <property type="entry name" value="Ribonuclease Inhibitor"/>
    <property type="match status" value="1"/>
</dbReference>
<dbReference type="Proteomes" id="UP000054937">
    <property type="component" value="Unassembled WGS sequence"/>
</dbReference>
<evidence type="ECO:0000313" key="4">
    <source>
        <dbReference type="EMBL" id="KRX04355.1"/>
    </source>
</evidence>
<dbReference type="GO" id="GO:0048471">
    <property type="term" value="C:perinuclear region of cytoplasm"/>
    <property type="evidence" value="ECO:0007669"/>
    <property type="project" value="TreeGrafter"/>
</dbReference>
<accession>A0A0V0QPN9</accession>
<evidence type="ECO:0000256" key="3">
    <source>
        <dbReference type="ARBA" id="ARBA00022737"/>
    </source>
</evidence>
<gene>
    <name evidence="4" type="ORF">PPERSA_03595</name>
</gene>
<dbReference type="GO" id="GO:0006913">
    <property type="term" value="P:nucleocytoplasmic transport"/>
    <property type="evidence" value="ECO:0007669"/>
    <property type="project" value="TreeGrafter"/>
</dbReference>
<name>A0A0V0QPN9_PSEPJ</name>
<dbReference type="SUPFAM" id="SSF52047">
    <property type="entry name" value="RNI-like"/>
    <property type="match status" value="1"/>
</dbReference>
<dbReference type="InParanoid" id="A0A0V0QPN9"/>
<dbReference type="GO" id="GO:0005634">
    <property type="term" value="C:nucleus"/>
    <property type="evidence" value="ECO:0007669"/>
    <property type="project" value="TreeGrafter"/>
</dbReference>
<dbReference type="OMA" id="CQIIVLK"/>
<evidence type="ECO:0000256" key="1">
    <source>
        <dbReference type="ARBA" id="ARBA00022468"/>
    </source>
</evidence>
<proteinExistence type="predicted"/>
<dbReference type="PANTHER" id="PTHR24113">
    <property type="entry name" value="RAN GTPASE-ACTIVATING PROTEIN 1"/>
    <property type="match status" value="1"/>
</dbReference>
<dbReference type="Pfam" id="PF13516">
    <property type="entry name" value="LRR_6"/>
    <property type="match status" value="1"/>
</dbReference>
<reference evidence="4 5" key="1">
    <citation type="journal article" date="2015" name="Sci. Rep.">
        <title>Genome of the facultative scuticociliatosis pathogen Pseudocohnilembus persalinus provides insight into its virulence through horizontal gene transfer.</title>
        <authorList>
            <person name="Xiong J."/>
            <person name="Wang G."/>
            <person name="Cheng J."/>
            <person name="Tian M."/>
            <person name="Pan X."/>
            <person name="Warren A."/>
            <person name="Jiang C."/>
            <person name="Yuan D."/>
            <person name="Miao W."/>
        </authorList>
    </citation>
    <scope>NUCLEOTIDE SEQUENCE [LARGE SCALE GENOMIC DNA]</scope>
    <source>
        <strain evidence="4">36N120E</strain>
    </source>
</reference>
<sequence>MEDNKKFIIKSEKKRIEEFEQEHKDRLLGMKETVEYICLEGNSYSKKFCQEFAEVLKQLDNLKYLDLQNIFVSRLKDEIPESLQYIGDSLIGKNIIELDLSDNAVNPFGAKALQNYLSQAKSLKKFYINNCGLGPEGTETIAQALEKGTPNLEVLAIARNRAEDKGGKAVGIAVGKMENFRELHIYQDVVRKEGMVHLLENLRKCKKLEILDIRDNFLKEEAIEEMAKLIKETKTLKGLNLSDCNMEEEDNDAIIEALQESTNDFQKFGYNYNELSGKQAQALLDAILKNSTKLERLDIKGNEFRKGTQKYYQDKLEEKGCKEALSLFESDDEDEETQNLIETFSHLKIQ</sequence>
<dbReference type="InterPro" id="IPR032675">
    <property type="entry name" value="LRR_dom_sf"/>
</dbReference>
<keyword evidence="2" id="KW-0433">Leucine-rich repeat</keyword>
<dbReference type="InterPro" id="IPR001611">
    <property type="entry name" value="Leu-rich_rpt"/>
</dbReference>
<keyword evidence="1" id="KW-0343">GTPase activation</keyword>
<dbReference type="GO" id="GO:0005096">
    <property type="term" value="F:GTPase activator activity"/>
    <property type="evidence" value="ECO:0007669"/>
    <property type="project" value="UniProtKB-KW"/>
</dbReference>
<keyword evidence="5" id="KW-1185">Reference proteome</keyword>
<dbReference type="OrthoDB" id="184583at2759"/>
<dbReference type="AlphaFoldDB" id="A0A0V0QPN9"/>
<evidence type="ECO:0000313" key="5">
    <source>
        <dbReference type="Proteomes" id="UP000054937"/>
    </source>
</evidence>